<keyword evidence="1" id="KW-0472">Membrane</keyword>
<dbReference type="Proteomes" id="UP001194580">
    <property type="component" value="Unassembled WGS sequence"/>
</dbReference>
<keyword evidence="1" id="KW-1133">Transmembrane helix</keyword>
<dbReference type="EMBL" id="JAAAIL010000447">
    <property type="protein sequence ID" value="KAG0275704.1"/>
    <property type="molecule type" value="Genomic_DNA"/>
</dbReference>
<organism evidence="2 3">
    <name type="scientific">Linnemannia exigua</name>
    <dbReference type="NCBI Taxonomy" id="604196"/>
    <lineage>
        <taxon>Eukaryota</taxon>
        <taxon>Fungi</taxon>
        <taxon>Fungi incertae sedis</taxon>
        <taxon>Mucoromycota</taxon>
        <taxon>Mortierellomycotina</taxon>
        <taxon>Mortierellomycetes</taxon>
        <taxon>Mortierellales</taxon>
        <taxon>Mortierellaceae</taxon>
        <taxon>Linnemannia</taxon>
    </lineage>
</organism>
<comment type="caution">
    <text evidence="2">The sequence shown here is derived from an EMBL/GenBank/DDBJ whole genome shotgun (WGS) entry which is preliminary data.</text>
</comment>
<proteinExistence type="predicted"/>
<protein>
    <submittedName>
        <fullName evidence="2">Uncharacterized protein</fullName>
    </submittedName>
</protein>
<evidence type="ECO:0000256" key="1">
    <source>
        <dbReference type="SAM" id="Phobius"/>
    </source>
</evidence>
<dbReference type="AlphaFoldDB" id="A0AAD4DE84"/>
<gene>
    <name evidence="2" type="ORF">BGZ95_008469</name>
</gene>
<evidence type="ECO:0000313" key="2">
    <source>
        <dbReference type="EMBL" id="KAG0275704.1"/>
    </source>
</evidence>
<feature type="transmembrane region" description="Helical" evidence="1">
    <location>
        <begin position="12"/>
        <end position="28"/>
    </location>
</feature>
<accession>A0AAD4DE84</accession>
<feature type="transmembrane region" description="Helical" evidence="1">
    <location>
        <begin position="72"/>
        <end position="89"/>
    </location>
</feature>
<feature type="transmembrane region" description="Helical" evidence="1">
    <location>
        <begin position="109"/>
        <end position="130"/>
    </location>
</feature>
<keyword evidence="3" id="KW-1185">Reference proteome</keyword>
<sequence length="149" mass="16922">MVSSSLQNRLKWAAWILTYLCAYVPPLVDMKMTNKDWQWYSWLGWGPLVSFVFVFVIMFFRGNRLCGTIVNCLLIGSLVNIGLLAYSSYRTFEAVSSLATEADRLRSKSNFVTTVLSGALAGVSMIIQWMNDRLDGSYSYSTQTYTYTV</sequence>
<reference evidence="2" key="1">
    <citation type="journal article" date="2020" name="Fungal Divers.">
        <title>Resolving the Mortierellaceae phylogeny through synthesis of multi-gene phylogenetics and phylogenomics.</title>
        <authorList>
            <person name="Vandepol N."/>
            <person name="Liber J."/>
            <person name="Desiro A."/>
            <person name="Na H."/>
            <person name="Kennedy M."/>
            <person name="Barry K."/>
            <person name="Grigoriev I.V."/>
            <person name="Miller A.N."/>
            <person name="O'Donnell K."/>
            <person name="Stajich J.E."/>
            <person name="Bonito G."/>
        </authorList>
    </citation>
    <scope>NUCLEOTIDE SEQUENCE</scope>
    <source>
        <strain evidence="2">NRRL 28262</strain>
    </source>
</reference>
<feature type="transmembrane region" description="Helical" evidence="1">
    <location>
        <begin position="40"/>
        <end position="60"/>
    </location>
</feature>
<keyword evidence="1" id="KW-0812">Transmembrane</keyword>
<name>A0AAD4DE84_9FUNG</name>
<evidence type="ECO:0000313" key="3">
    <source>
        <dbReference type="Proteomes" id="UP001194580"/>
    </source>
</evidence>